<gene>
    <name evidence="5" type="ORF">SAMN03080599_01303</name>
</gene>
<dbReference type="GO" id="GO:0051287">
    <property type="term" value="F:NAD binding"/>
    <property type="evidence" value="ECO:0007669"/>
    <property type="project" value="UniProtKB-UniRule"/>
</dbReference>
<comment type="catalytic activity">
    <reaction evidence="3">
        <text>acetaldehyde + NAD(+) + CoA = acetyl-CoA + NADH + H(+)</text>
        <dbReference type="Rhea" id="RHEA:23288"/>
        <dbReference type="ChEBI" id="CHEBI:15343"/>
        <dbReference type="ChEBI" id="CHEBI:15378"/>
        <dbReference type="ChEBI" id="CHEBI:57287"/>
        <dbReference type="ChEBI" id="CHEBI:57288"/>
        <dbReference type="ChEBI" id="CHEBI:57540"/>
        <dbReference type="ChEBI" id="CHEBI:57945"/>
        <dbReference type="EC" id="1.2.1.10"/>
    </reaction>
</comment>
<feature type="binding site" evidence="3">
    <location>
        <position position="275"/>
    </location>
    <ligand>
        <name>NAD(+)</name>
        <dbReference type="ChEBI" id="CHEBI:57540"/>
    </ligand>
</feature>
<dbReference type="InterPro" id="IPR015426">
    <property type="entry name" value="Acetylaldehyde_DH_C"/>
</dbReference>
<dbReference type="STRING" id="1120920.SAMN03080599_01303"/>
<keyword evidence="2 3" id="KW-0520">NAD</keyword>
<feature type="domain" description="Semialdehyde dehydrogenase NAD-binding" evidence="4">
    <location>
        <begin position="14"/>
        <end position="125"/>
    </location>
</feature>
<dbReference type="InterPro" id="IPR000534">
    <property type="entry name" value="Semialdehyde_DH_NAD-bd"/>
</dbReference>
<dbReference type="NCBIfam" id="TIGR03215">
    <property type="entry name" value="ac_ald_DH_ac"/>
    <property type="match status" value="1"/>
</dbReference>
<dbReference type="Pfam" id="PF09290">
    <property type="entry name" value="AcetDehyd-dimer"/>
    <property type="match status" value="1"/>
</dbReference>
<dbReference type="Gene3D" id="3.40.50.720">
    <property type="entry name" value="NAD(P)-binding Rossmann-like Domain"/>
    <property type="match status" value="1"/>
</dbReference>
<dbReference type="GO" id="GO:0008774">
    <property type="term" value="F:acetaldehyde dehydrogenase (acetylating) activity"/>
    <property type="evidence" value="ECO:0007669"/>
    <property type="project" value="UniProtKB-UniRule"/>
</dbReference>
<keyword evidence="6" id="KW-1185">Reference proteome</keyword>
<evidence type="ECO:0000313" key="5">
    <source>
        <dbReference type="EMBL" id="SCZ78569.1"/>
    </source>
</evidence>
<evidence type="ECO:0000259" key="4">
    <source>
        <dbReference type="SMART" id="SM00859"/>
    </source>
</evidence>
<comment type="similarity">
    <text evidence="1 3">Belongs to the acetaldehyde dehydrogenase family.</text>
</comment>
<accession>A0A1G5RZ33</accession>
<sequence>MNDRKAGCIMDKIKVGVIGPGNIGLDLLYKINRSPYLETALIVNIRESKGLDHARKLGVKASSNGIADILKEEEIQIVFDCTSATAHLEHAPLLKEAGKFAIDLTPAAIGPFCVPAVNLTEEFLELDNVNTVTCAGQAVTPIVAAINEVADVYYAEIVSSVSSKSIGPGTRKNIDEFTVTTKEALEKVGGADEGKVIIIVNPAEPPIYMRNTIFTKVKNPDLDVITAAVHKMVEKIRTYVPGYEIILGPIIQDDTVTTMMQVAGLGDYLPVYSGNLDIINSAAINIAEAYAKKLMGGEVSV</sequence>
<feature type="binding site" evidence="3">
    <location>
        <begin position="165"/>
        <end position="173"/>
    </location>
    <ligand>
        <name>NAD(+)</name>
        <dbReference type="ChEBI" id="CHEBI:57540"/>
    </ligand>
</feature>
<dbReference type="NCBIfam" id="NF006157">
    <property type="entry name" value="PRK08300.1"/>
    <property type="match status" value="1"/>
</dbReference>
<dbReference type="Pfam" id="PF01118">
    <property type="entry name" value="Semialdhyde_dh"/>
    <property type="match status" value="1"/>
</dbReference>
<dbReference type="SUPFAM" id="SSF55347">
    <property type="entry name" value="Glyceraldehyde-3-phosphate dehydrogenase-like, C-terminal domain"/>
    <property type="match status" value="1"/>
</dbReference>
<dbReference type="HAMAP" id="MF_01657">
    <property type="entry name" value="Ac_ald_DH_ac"/>
    <property type="match status" value="1"/>
</dbReference>
<evidence type="ECO:0000256" key="1">
    <source>
        <dbReference type="ARBA" id="ARBA00009244"/>
    </source>
</evidence>
<dbReference type="EC" id="1.2.1.10" evidence="3"/>
<dbReference type="SMART" id="SM00859">
    <property type="entry name" value="Semialdhyde_dh"/>
    <property type="match status" value="1"/>
</dbReference>
<reference evidence="5 6" key="1">
    <citation type="submission" date="2016-10" db="EMBL/GenBank/DDBJ databases">
        <authorList>
            <person name="de Groot N.N."/>
        </authorList>
    </citation>
    <scope>NUCLEOTIDE SEQUENCE [LARGE SCALE GENOMIC DNA]</scope>
    <source>
        <strain evidence="5 6">DSM 2784</strain>
    </source>
</reference>
<name>A0A1G5RZ33_9FIRM</name>
<evidence type="ECO:0000256" key="3">
    <source>
        <dbReference type="HAMAP-Rule" id="MF_01657"/>
    </source>
</evidence>
<evidence type="ECO:0000256" key="2">
    <source>
        <dbReference type="ARBA" id="ARBA00023027"/>
    </source>
</evidence>
<dbReference type="SUPFAM" id="SSF51735">
    <property type="entry name" value="NAD(P)-binding Rossmann-fold domains"/>
    <property type="match status" value="1"/>
</dbReference>
<organism evidence="5 6">
    <name type="scientific">Acidaminobacter hydrogenoformans DSM 2784</name>
    <dbReference type="NCBI Taxonomy" id="1120920"/>
    <lineage>
        <taxon>Bacteria</taxon>
        <taxon>Bacillati</taxon>
        <taxon>Bacillota</taxon>
        <taxon>Clostridia</taxon>
        <taxon>Peptostreptococcales</taxon>
        <taxon>Acidaminobacteraceae</taxon>
        <taxon>Acidaminobacter</taxon>
    </lineage>
</organism>
<dbReference type="EMBL" id="FMWL01000005">
    <property type="protein sequence ID" value="SCZ78569.1"/>
    <property type="molecule type" value="Genomic_DNA"/>
</dbReference>
<protein>
    <recommendedName>
        <fullName evidence="3">Acetaldehyde dehydrogenase</fullName>
        <ecNumber evidence="3">1.2.1.10</ecNumber>
    </recommendedName>
    <alternativeName>
        <fullName evidence="3">Acetaldehyde dehydrogenase [acetylating]</fullName>
    </alternativeName>
</protein>
<proteinExistence type="inferred from homology"/>
<dbReference type="CDD" id="cd23933">
    <property type="entry name" value="ALDH_C"/>
    <property type="match status" value="1"/>
</dbReference>
<dbReference type="AlphaFoldDB" id="A0A1G5RZ33"/>
<dbReference type="InterPro" id="IPR003361">
    <property type="entry name" value="Acetaldehyde_dehydrogenase"/>
</dbReference>
<dbReference type="PIRSF" id="PIRSF015689">
    <property type="entry name" value="Actaldh_dh_actl"/>
    <property type="match status" value="1"/>
</dbReference>
<comment type="caution">
    <text evidence="3">Lacks conserved residue(s) required for the propagation of feature annotation.</text>
</comment>
<evidence type="ECO:0000313" key="6">
    <source>
        <dbReference type="Proteomes" id="UP000199208"/>
    </source>
</evidence>
<keyword evidence="3" id="KW-0058">Aromatic hydrocarbons catabolism</keyword>
<dbReference type="InterPro" id="IPR036291">
    <property type="entry name" value="NAD(P)-bd_dom_sf"/>
</dbReference>
<dbReference type="Proteomes" id="UP000199208">
    <property type="component" value="Unassembled WGS sequence"/>
</dbReference>
<feature type="active site" description="Acyl-thioester intermediate" evidence="3">
    <location>
        <position position="134"/>
    </location>
</feature>
<dbReference type="Gene3D" id="3.30.360.10">
    <property type="entry name" value="Dihydrodipicolinate Reductase, domain 2"/>
    <property type="match status" value="1"/>
</dbReference>
<keyword evidence="3" id="KW-0560">Oxidoreductase</keyword>